<comment type="caution">
    <text evidence="10">The sequence shown here is derived from an EMBL/GenBank/DDBJ whole genome shotgun (WGS) entry which is preliminary data.</text>
</comment>
<dbReference type="CDD" id="cd06445">
    <property type="entry name" value="ATase"/>
    <property type="match status" value="1"/>
</dbReference>
<dbReference type="InterPro" id="IPR014048">
    <property type="entry name" value="MethylDNA_cys_MeTrfase_DNA-bd"/>
</dbReference>
<sequence>MQKTFFKKQNNFFQKRVLKIVQAIPSGTTLSYSEVARKAGNAKAARAVGAIMAANHNPQVPCHRVIRADGSLGGYNRGKTRKQKLLISEGIEP</sequence>
<evidence type="ECO:0000256" key="7">
    <source>
        <dbReference type="ARBA" id="ARBA00023204"/>
    </source>
</evidence>
<dbReference type="Proteomes" id="UP000177629">
    <property type="component" value="Unassembled WGS sequence"/>
</dbReference>
<dbReference type="PROSITE" id="PS00374">
    <property type="entry name" value="MGMT"/>
    <property type="match status" value="1"/>
</dbReference>
<comment type="similarity">
    <text evidence="2">Belongs to the MGMT family.</text>
</comment>
<dbReference type="EC" id="2.1.1.63" evidence="3"/>
<dbReference type="GO" id="GO:0006281">
    <property type="term" value="P:DNA repair"/>
    <property type="evidence" value="ECO:0007669"/>
    <property type="project" value="UniProtKB-KW"/>
</dbReference>
<organism evidence="10 11">
    <name type="scientific">Candidatus Terrybacteria bacterium RIFCSPHIGHO2_01_FULL_48_17</name>
    <dbReference type="NCBI Taxonomy" id="1802362"/>
    <lineage>
        <taxon>Bacteria</taxon>
        <taxon>Candidatus Terryibacteriota</taxon>
    </lineage>
</organism>
<accession>A0A1G2PM87</accession>
<evidence type="ECO:0000256" key="8">
    <source>
        <dbReference type="ARBA" id="ARBA00049348"/>
    </source>
</evidence>
<evidence type="ECO:0000256" key="3">
    <source>
        <dbReference type="ARBA" id="ARBA00011918"/>
    </source>
</evidence>
<dbReference type="NCBIfam" id="TIGR00589">
    <property type="entry name" value="ogt"/>
    <property type="match status" value="1"/>
</dbReference>
<protein>
    <recommendedName>
        <fullName evidence="3">methylated-DNA--[protein]-cysteine S-methyltransferase</fullName>
        <ecNumber evidence="3">2.1.1.63</ecNumber>
    </recommendedName>
</protein>
<dbReference type="EMBL" id="MHSS01000002">
    <property type="protein sequence ID" value="OHA48859.1"/>
    <property type="molecule type" value="Genomic_DNA"/>
</dbReference>
<keyword evidence="7" id="KW-0234">DNA repair</keyword>
<dbReference type="InterPro" id="IPR001497">
    <property type="entry name" value="MethylDNA_cys_MeTrfase_AS"/>
</dbReference>
<comment type="catalytic activity">
    <reaction evidence="8">
        <text>a 6-O-methyl-2'-deoxyguanosine in DNA + L-cysteinyl-[protein] = S-methyl-L-cysteinyl-[protein] + a 2'-deoxyguanosine in DNA</text>
        <dbReference type="Rhea" id="RHEA:24000"/>
        <dbReference type="Rhea" id="RHEA-COMP:10131"/>
        <dbReference type="Rhea" id="RHEA-COMP:10132"/>
        <dbReference type="Rhea" id="RHEA-COMP:11367"/>
        <dbReference type="Rhea" id="RHEA-COMP:11368"/>
        <dbReference type="ChEBI" id="CHEBI:29950"/>
        <dbReference type="ChEBI" id="CHEBI:82612"/>
        <dbReference type="ChEBI" id="CHEBI:85445"/>
        <dbReference type="ChEBI" id="CHEBI:85448"/>
        <dbReference type="EC" id="2.1.1.63"/>
    </reaction>
</comment>
<dbReference type="InterPro" id="IPR036388">
    <property type="entry name" value="WH-like_DNA-bd_sf"/>
</dbReference>
<evidence type="ECO:0000256" key="5">
    <source>
        <dbReference type="ARBA" id="ARBA00022679"/>
    </source>
</evidence>
<dbReference type="STRING" id="1802362.A2806_04150"/>
<dbReference type="Pfam" id="PF01035">
    <property type="entry name" value="DNA_binding_1"/>
    <property type="match status" value="1"/>
</dbReference>
<comment type="catalytic activity">
    <reaction evidence="1">
        <text>a 4-O-methyl-thymidine in DNA + L-cysteinyl-[protein] = a thymidine in DNA + S-methyl-L-cysteinyl-[protein]</text>
        <dbReference type="Rhea" id="RHEA:53428"/>
        <dbReference type="Rhea" id="RHEA-COMP:10131"/>
        <dbReference type="Rhea" id="RHEA-COMP:10132"/>
        <dbReference type="Rhea" id="RHEA-COMP:13555"/>
        <dbReference type="Rhea" id="RHEA-COMP:13556"/>
        <dbReference type="ChEBI" id="CHEBI:29950"/>
        <dbReference type="ChEBI" id="CHEBI:82612"/>
        <dbReference type="ChEBI" id="CHEBI:137386"/>
        <dbReference type="ChEBI" id="CHEBI:137387"/>
        <dbReference type="EC" id="2.1.1.63"/>
    </reaction>
</comment>
<proteinExistence type="inferred from homology"/>
<dbReference type="SUPFAM" id="SSF46767">
    <property type="entry name" value="Methylated DNA-protein cysteine methyltransferase, C-terminal domain"/>
    <property type="match status" value="1"/>
</dbReference>
<dbReference type="FunFam" id="1.10.10.10:FF:000214">
    <property type="entry name" value="Methylated-DNA--protein-cysteine methyltransferase"/>
    <property type="match status" value="1"/>
</dbReference>
<dbReference type="GO" id="GO:0032259">
    <property type="term" value="P:methylation"/>
    <property type="evidence" value="ECO:0007669"/>
    <property type="project" value="UniProtKB-KW"/>
</dbReference>
<keyword evidence="5 10" id="KW-0808">Transferase</keyword>
<dbReference type="PANTHER" id="PTHR10815">
    <property type="entry name" value="METHYLATED-DNA--PROTEIN-CYSTEINE METHYLTRANSFERASE"/>
    <property type="match status" value="1"/>
</dbReference>
<dbReference type="InterPro" id="IPR036217">
    <property type="entry name" value="MethylDNA_cys_MeTrfase_DNAb"/>
</dbReference>
<evidence type="ECO:0000256" key="4">
    <source>
        <dbReference type="ARBA" id="ARBA00022603"/>
    </source>
</evidence>
<evidence type="ECO:0000259" key="9">
    <source>
        <dbReference type="Pfam" id="PF01035"/>
    </source>
</evidence>
<dbReference type="GO" id="GO:0003908">
    <property type="term" value="F:methylated-DNA-[protein]-cysteine S-methyltransferase activity"/>
    <property type="evidence" value="ECO:0007669"/>
    <property type="project" value="UniProtKB-EC"/>
</dbReference>
<gene>
    <name evidence="10" type="ORF">A2806_04150</name>
</gene>
<feature type="domain" description="Methylated-DNA-[protein]-cysteine S-methyltransferase DNA binding" evidence="9">
    <location>
        <begin position="13"/>
        <end position="91"/>
    </location>
</feature>
<name>A0A1G2PM87_9BACT</name>
<evidence type="ECO:0000313" key="11">
    <source>
        <dbReference type="Proteomes" id="UP000177629"/>
    </source>
</evidence>
<dbReference type="Gene3D" id="1.10.10.10">
    <property type="entry name" value="Winged helix-like DNA-binding domain superfamily/Winged helix DNA-binding domain"/>
    <property type="match status" value="1"/>
</dbReference>
<dbReference type="AlphaFoldDB" id="A0A1G2PM87"/>
<reference evidence="10 11" key="1">
    <citation type="journal article" date="2016" name="Nat. Commun.">
        <title>Thousands of microbial genomes shed light on interconnected biogeochemical processes in an aquifer system.</title>
        <authorList>
            <person name="Anantharaman K."/>
            <person name="Brown C.T."/>
            <person name="Hug L.A."/>
            <person name="Sharon I."/>
            <person name="Castelle C.J."/>
            <person name="Probst A.J."/>
            <person name="Thomas B.C."/>
            <person name="Singh A."/>
            <person name="Wilkins M.J."/>
            <person name="Karaoz U."/>
            <person name="Brodie E.L."/>
            <person name="Williams K.H."/>
            <person name="Hubbard S.S."/>
            <person name="Banfield J.F."/>
        </authorList>
    </citation>
    <scope>NUCLEOTIDE SEQUENCE [LARGE SCALE GENOMIC DNA]</scope>
</reference>
<keyword evidence="6" id="KW-0227">DNA damage</keyword>
<dbReference type="PANTHER" id="PTHR10815:SF13">
    <property type="entry name" value="METHYLATED-DNA--PROTEIN-CYSTEINE METHYLTRANSFERASE"/>
    <property type="match status" value="1"/>
</dbReference>
<evidence type="ECO:0000313" key="10">
    <source>
        <dbReference type="EMBL" id="OHA48859.1"/>
    </source>
</evidence>
<keyword evidence="4 10" id="KW-0489">Methyltransferase</keyword>
<evidence type="ECO:0000256" key="2">
    <source>
        <dbReference type="ARBA" id="ARBA00008711"/>
    </source>
</evidence>
<evidence type="ECO:0000256" key="6">
    <source>
        <dbReference type="ARBA" id="ARBA00022763"/>
    </source>
</evidence>
<evidence type="ECO:0000256" key="1">
    <source>
        <dbReference type="ARBA" id="ARBA00001286"/>
    </source>
</evidence>